<organism evidence="2 3">
    <name type="scientific">Mytilus coruscus</name>
    <name type="common">Sea mussel</name>
    <dbReference type="NCBI Taxonomy" id="42192"/>
    <lineage>
        <taxon>Eukaryota</taxon>
        <taxon>Metazoa</taxon>
        <taxon>Spiralia</taxon>
        <taxon>Lophotrochozoa</taxon>
        <taxon>Mollusca</taxon>
        <taxon>Bivalvia</taxon>
        <taxon>Autobranchia</taxon>
        <taxon>Pteriomorphia</taxon>
        <taxon>Mytilida</taxon>
        <taxon>Mytiloidea</taxon>
        <taxon>Mytilidae</taxon>
        <taxon>Mytilinae</taxon>
        <taxon>Mytilus</taxon>
    </lineage>
</organism>
<evidence type="ECO:0000313" key="3">
    <source>
        <dbReference type="Proteomes" id="UP000507470"/>
    </source>
</evidence>
<dbReference type="GO" id="GO:0016020">
    <property type="term" value="C:membrane"/>
    <property type="evidence" value="ECO:0007669"/>
    <property type="project" value="InterPro"/>
</dbReference>
<feature type="compositionally biased region" description="Basic and acidic residues" evidence="1">
    <location>
        <begin position="326"/>
        <end position="341"/>
    </location>
</feature>
<sequence>MKFQLKLLQDGHYLNDQSNSITIYWNHMLLTLQCCGVYNQYDTISSTYGSKFCCENAHESIIDIRNTSSTNALNYGGCGGYKRVTCSESILFETRMYIGWFLTLLLLQICLEINQALEETLQNDIIRYQYSHASAHYDTYSLYWNTLFIKCLKTKYILTLQAQCCGVGTTNVWSMNGSYWFARNRDSSYQQIPVQCCKSQTVVYPYASKTDTDCTNFMGCDAAIQNQLEKYSIPFMVFTSIIIVAEFVGTNPTIEISCATTSKSDRKHSIENVRYTGQTSNTEKESSVNKIERLNMANISSEENVSHSKAFQPSSSLDNETDANQDDMREQDQKIHEDTNETKNVSSGYEKNDHEGNKMTSLEEDMNVLSEEQISEKNENTEI</sequence>
<name>A0A6J8BDJ0_MYTCO</name>
<feature type="compositionally biased region" description="Polar residues" evidence="1">
    <location>
        <begin position="300"/>
        <end position="318"/>
    </location>
</feature>
<dbReference type="SUPFAM" id="SSF48652">
    <property type="entry name" value="Tetraspanin"/>
    <property type="match status" value="1"/>
</dbReference>
<proteinExistence type="predicted"/>
<dbReference type="InterPro" id="IPR008952">
    <property type="entry name" value="Tetraspanin_EC2_sf"/>
</dbReference>
<gene>
    <name evidence="2" type="ORF">MCOR_16677</name>
</gene>
<dbReference type="Proteomes" id="UP000507470">
    <property type="component" value="Unassembled WGS sequence"/>
</dbReference>
<feature type="region of interest" description="Disordered" evidence="1">
    <location>
        <begin position="300"/>
        <end position="383"/>
    </location>
</feature>
<evidence type="ECO:0000313" key="2">
    <source>
        <dbReference type="EMBL" id="CAC5380729.1"/>
    </source>
</evidence>
<dbReference type="AlphaFoldDB" id="A0A6J8BDJ0"/>
<dbReference type="OrthoDB" id="6151390at2759"/>
<dbReference type="EMBL" id="CACVKT020002933">
    <property type="protein sequence ID" value="CAC5380729.1"/>
    <property type="molecule type" value="Genomic_DNA"/>
</dbReference>
<protein>
    <submittedName>
        <fullName evidence="2">Uncharacterized protein</fullName>
    </submittedName>
</protein>
<evidence type="ECO:0000256" key="1">
    <source>
        <dbReference type="SAM" id="MobiDB-lite"/>
    </source>
</evidence>
<accession>A0A6J8BDJ0</accession>
<reference evidence="2 3" key="1">
    <citation type="submission" date="2020-06" db="EMBL/GenBank/DDBJ databases">
        <authorList>
            <person name="Li R."/>
            <person name="Bekaert M."/>
        </authorList>
    </citation>
    <scope>NUCLEOTIDE SEQUENCE [LARGE SCALE GENOMIC DNA]</scope>
    <source>
        <strain evidence="3">wild</strain>
    </source>
</reference>
<keyword evidence="3" id="KW-1185">Reference proteome</keyword>
<feature type="compositionally biased region" description="Basic and acidic residues" evidence="1">
    <location>
        <begin position="374"/>
        <end position="383"/>
    </location>
</feature>